<dbReference type="GO" id="GO:0005509">
    <property type="term" value="F:calcium ion binding"/>
    <property type="evidence" value="ECO:0007669"/>
    <property type="project" value="InterPro"/>
</dbReference>
<dbReference type="InterPro" id="IPR018247">
    <property type="entry name" value="EF_Hand_1_Ca_BS"/>
</dbReference>
<dbReference type="Gene3D" id="1.10.238.10">
    <property type="entry name" value="EF-hand"/>
    <property type="match status" value="2"/>
</dbReference>
<sequence>MERGSGKLSRKKSGGGNGQVLDGSNIMELVGNQQVFTTFVDHKFHELDTDKDGKLSVKELQPAVADIGAALGLPAHGTNPDSDHIYSEVLNEFTHGKQENVSKSEFKEVLSDILLGMAAGLKRDPIVILRIDGEDLLEFVNGSGYEAEMNSIFSQIESPNRSLHDHIIEALGKLTVEQGIPPTSDSWVLSNIMEPALLSQAGSDLDKSVSQETFLEEFKIVAMSVANRLKEQPVIVAHSENTFDGSGVKRLLSNKFELDKILNSAMETMPKDRNGKLSKEYLRVALDTVAPSAGLPPVGAIEEMDKVIGEVFKMVNADDAKVVKEDEFKKLLTEILGNIMLQLEGNPISVSSNSVVHEPLDSFSTLLQPSPSETAA</sequence>
<feature type="domain" description="EF-hand" evidence="3">
    <location>
        <begin position="35"/>
        <end position="70"/>
    </location>
</feature>
<dbReference type="Pfam" id="PF13499">
    <property type="entry name" value="EF-hand_7"/>
    <property type="match status" value="1"/>
</dbReference>
<dbReference type="PANTHER" id="PTHR34574:SF13">
    <property type="entry name" value="EF-HAND DOMAIN-CONTAINING PROTEIN"/>
    <property type="match status" value="1"/>
</dbReference>
<evidence type="ECO:0000313" key="4">
    <source>
        <dbReference type="EMBL" id="ACU24464.1"/>
    </source>
</evidence>
<protein>
    <recommendedName>
        <fullName evidence="3">EF-hand domain-containing protein</fullName>
    </recommendedName>
</protein>
<evidence type="ECO:0000256" key="2">
    <source>
        <dbReference type="SAM" id="MobiDB-lite"/>
    </source>
</evidence>
<feature type="region of interest" description="Disordered" evidence="2">
    <location>
        <begin position="1"/>
        <end position="21"/>
    </location>
</feature>
<keyword evidence="1" id="KW-0106">Calcium</keyword>
<accession>C6TNH2</accession>
<dbReference type="SMART" id="SM00054">
    <property type="entry name" value="EFh"/>
    <property type="match status" value="3"/>
</dbReference>
<dbReference type="InterPro" id="IPR011992">
    <property type="entry name" value="EF-hand-dom_pair"/>
</dbReference>
<evidence type="ECO:0000259" key="3">
    <source>
        <dbReference type="PROSITE" id="PS50222"/>
    </source>
</evidence>
<feature type="domain" description="EF-hand" evidence="3">
    <location>
        <begin position="257"/>
        <end position="292"/>
    </location>
</feature>
<dbReference type="AlphaFoldDB" id="C6TNH2"/>
<dbReference type="InterPro" id="IPR002048">
    <property type="entry name" value="EF_hand_dom"/>
</dbReference>
<dbReference type="EMBL" id="BT099295">
    <property type="protein sequence ID" value="ACU24464.1"/>
    <property type="molecule type" value="mRNA"/>
</dbReference>
<dbReference type="PANTHER" id="PTHR34574">
    <property type="entry name" value="CALCIUM-BINDING EF-HAND FAMILY PROTEIN-RELATED"/>
    <property type="match status" value="1"/>
</dbReference>
<dbReference type="SUPFAM" id="SSF47473">
    <property type="entry name" value="EF-hand"/>
    <property type="match status" value="1"/>
</dbReference>
<name>C6TNH2_SOYBN</name>
<proteinExistence type="evidence at transcript level"/>
<reference evidence="4" key="1">
    <citation type="submission" date="2009-08" db="EMBL/GenBank/DDBJ databases">
        <authorList>
            <person name="Cheung F."/>
            <person name="Xiao Y."/>
            <person name="Chan A."/>
            <person name="Moskal W."/>
            <person name="Town C.D."/>
        </authorList>
    </citation>
    <scope>NUCLEOTIDE SEQUENCE</scope>
</reference>
<dbReference type="PROSITE" id="PS00018">
    <property type="entry name" value="EF_HAND_1"/>
    <property type="match status" value="1"/>
</dbReference>
<organism evidence="4">
    <name type="scientific">Glycine max</name>
    <name type="common">Soybean</name>
    <name type="synonym">Glycine hispida</name>
    <dbReference type="NCBI Taxonomy" id="3847"/>
    <lineage>
        <taxon>Eukaryota</taxon>
        <taxon>Viridiplantae</taxon>
        <taxon>Streptophyta</taxon>
        <taxon>Embryophyta</taxon>
        <taxon>Tracheophyta</taxon>
        <taxon>Spermatophyta</taxon>
        <taxon>Magnoliopsida</taxon>
        <taxon>eudicotyledons</taxon>
        <taxon>Gunneridae</taxon>
        <taxon>Pentapetalae</taxon>
        <taxon>rosids</taxon>
        <taxon>fabids</taxon>
        <taxon>Fabales</taxon>
        <taxon>Fabaceae</taxon>
        <taxon>Papilionoideae</taxon>
        <taxon>50 kb inversion clade</taxon>
        <taxon>NPAAA clade</taxon>
        <taxon>indigoferoid/millettioid clade</taxon>
        <taxon>Phaseoleae</taxon>
        <taxon>Glycine</taxon>
        <taxon>Glycine subgen. Soja</taxon>
    </lineage>
</organism>
<dbReference type="PROSITE" id="PS50222">
    <property type="entry name" value="EF_HAND_2"/>
    <property type="match status" value="2"/>
</dbReference>
<evidence type="ECO:0000256" key="1">
    <source>
        <dbReference type="ARBA" id="ARBA00022837"/>
    </source>
</evidence>
<dbReference type="ExpressionAtlas" id="C6TNH2">
    <property type="expression patterns" value="baseline and differential"/>
</dbReference>